<dbReference type="GO" id="GO:0003677">
    <property type="term" value="F:DNA binding"/>
    <property type="evidence" value="ECO:0007669"/>
    <property type="project" value="InterPro"/>
</dbReference>
<dbReference type="PANTHER" id="PTHR42785:SF1">
    <property type="entry name" value="DNA TOPOISOMERASE"/>
    <property type="match status" value="1"/>
</dbReference>
<dbReference type="InterPro" id="IPR023406">
    <property type="entry name" value="Topo_IA_AS"/>
</dbReference>
<name>A0A8S2GDI8_9BILA</name>
<dbReference type="GO" id="GO:0006265">
    <property type="term" value="P:DNA topological change"/>
    <property type="evidence" value="ECO:0007669"/>
    <property type="project" value="InterPro"/>
</dbReference>
<dbReference type="PANTHER" id="PTHR42785">
    <property type="entry name" value="DNA TOPOISOMERASE, TYPE IA, CORE"/>
    <property type="match status" value="1"/>
</dbReference>
<dbReference type="Proteomes" id="UP000682733">
    <property type="component" value="Unassembled WGS sequence"/>
</dbReference>
<evidence type="ECO:0000259" key="1">
    <source>
        <dbReference type="PROSITE" id="PS52039"/>
    </source>
</evidence>
<gene>
    <name evidence="2" type="ORF">OVA965_LOCUS250</name>
    <name evidence="3" type="ORF">TMI583_LOCUS250</name>
</gene>
<dbReference type="PROSITE" id="PS52039">
    <property type="entry name" value="TOPO_IA_2"/>
    <property type="match status" value="1"/>
</dbReference>
<evidence type="ECO:0000313" key="2">
    <source>
        <dbReference type="EMBL" id="CAF0723750.1"/>
    </source>
</evidence>
<evidence type="ECO:0000313" key="3">
    <source>
        <dbReference type="EMBL" id="CAF3496152.1"/>
    </source>
</evidence>
<dbReference type="SUPFAM" id="SSF56712">
    <property type="entry name" value="Prokaryotic type I DNA topoisomerase"/>
    <property type="match status" value="1"/>
</dbReference>
<dbReference type="InterPro" id="IPR023405">
    <property type="entry name" value="Topo_IA_core_domain"/>
</dbReference>
<feature type="domain" description="Topo IA-type catalytic" evidence="1">
    <location>
        <begin position="1"/>
        <end position="107"/>
    </location>
</feature>
<dbReference type="AlphaFoldDB" id="A0A8S2GDI8"/>
<comment type="caution">
    <text evidence="3">The sequence shown here is derived from an EMBL/GenBank/DDBJ whole genome shotgun (WGS) entry which is preliminary data.</text>
</comment>
<dbReference type="InterPro" id="IPR000380">
    <property type="entry name" value="Topo_IA"/>
</dbReference>
<dbReference type="Proteomes" id="UP000677228">
    <property type="component" value="Unassembled WGS sequence"/>
</dbReference>
<organism evidence="3 4">
    <name type="scientific">Didymodactylos carnosus</name>
    <dbReference type="NCBI Taxonomy" id="1234261"/>
    <lineage>
        <taxon>Eukaryota</taxon>
        <taxon>Metazoa</taxon>
        <taxon>Spiralia</taxon>
        <taxon>Gnathifera</taxon>
        <taxon>Rotifera</taxon>
        <taxon>Eurotatoria</taxon>
        <taxon>Bdelloidea</taxon>
        <taxon>Philodinida</taxon>
        <taxon>Philodinidae</taxon>
        <taxon>Didymodactylos</taxon>
    </lineage>
</organism>
<evidence type="ECO:0000313" key="4">
    <source>
        <dbReference type="Proteomes" id="UP000682733"/>
    </source>
</evidence>
<dbReference type="Gene3D" id="1.10.290.10">
    <property type="entry name" value="Topoisomerase I, domain 4"/>
    <property type="match status" value="1"/>
</dbReference>
<dbReference type="GO" id="GO:0003917">
    <property type="term" value="F:DNA topoisomerase type I (single strand cut, ATP-independent) activity"/>
    <property type="evidence" value="ECO:0007669"/>
    <property type="project" value="InterPro"/>
</dbReference>
<sequence>MNVAQKLYEGTGKGAHHKAYISYPRTDSIRIAESYASQTRSYILEQHGAEYLSSNNSPAMRKAVKSATGGAAVQDAHEAIRPIDVSLTPDKAKLHLSPDEYTLYKLI</sequence>
<accession>A0A8S2GDI8</accession>
<dbReference type="InterPro" id="IPR013497">
    <property type="entry name" value="Topo_IA_cen"/>
</dbReference>
<dbReference type="EMBL" id="CAJNOK010000028">
    <property type="protein sequence ID" value="CAF0723750.1"/>
    <property type="molecule type" value="Genomic_DNA"/>
</dbReference>
<proteinExistence type="predicted"/>
<reference evidence="3" key="1">
    <citation type="submission" date="2021-02" db="EMBL/GenBank/DDBJ databases">
        <authorList>
            <person name="Nowell W R."/>
        </authorList>
    </citation>
    <scope>NUCLEOTIDE SEQUENCE</scope>
</reference>
<dbReference type="EMBL" id="CAJOBA010000028">
    <property type="protein sequence ID" value="CAF3496152.1"/>
    <property type="molecule type" value="Genomic_DNA"/>
</dbReference>
<dbReference type="PROSITE" id="PS00396">
    <property type="entry name" value="TOPO_IA_1"/>
    <property type="match status" value="1"/>
</dbReference>
<dbReference type="Pfam" id="PF01131">
    <property type="entry name" value="Topoisom_bac"/>
    <property type="match status" value="1"/>
</dbReference>
<dbReference type="InterPro" id="IPR013826">
    <property type="entry name" value="Topo_IA_cen_sub3"/>
</dbReference>
<protein>
    <recommendedName>
        <fullName evidence="1">Topo IA-type catalytic domain-containing protein</fullName>
    </recommendedName>
</protein>